<evidence type="ECO:0000256" key="1">
    <source>
        <dbReference type="SAM" id="MobiDB-lite"/>
    </source>
</evidence>
<protein>
    <submittedName>
        <fullName evidence="3">Uncharacterized protein LOC111126812</fullName>
    </submittedName>
</protein>
<evidence type="ECO:0000313" key="2">
    <source>
        <dbReference type="Proteomes" id="UP000694844"/>
    </source>
</evidence>
<sequence>MTSCLAINSGNCWPKIVKTIENFLTFYQAIEKAIKSENLVIRKILSGMVETDHNSFFGKGPRTTDTSLGARTTEAGSVRVGGECQRPHSRGKQKISRDEE</sequence>
<reference evidence="2" key="1">
    <citation type="submission" date="2024-06" db="UniProtKB">
        <authorList>
            <consortium name="RefSeq"/>
        </authorList>
    </citation>
    <scope>NUCLEOTIDE SEQUENCE [LARGE SCALE GENOMIC DNA]</scope>
</reference>
<dbReference type="RefSeq" id="XP_022327426.1">
    <property type="nucleotide sequence ID" value="XM_022471718.1"/>
</dbReference>
<name>A0A8B8DKA9_CRAVI</name>
<dbReference type="Proteomes" id="UP000694844">
    <property type="component" value="Chromosome 1"/>
</dbReference>
<feature type="region of interest" description="Disordered" evidence="1">
    <location>
        <begin position="56"/>
        <end position="100"/>
    </location>
</feature>
<dbReference type="AlphaFoldDB" id="A0A8B8DKA9"/>
<evidence type="ECO:0000313" key="3">
    <source>
        <dbReference type="RefSeq" id="XP_022327426.1"/>
    </source>
</evidence>
<dbReference type="GeneID" id="111126812"/>
<accession>A0A8B8DKA9</accession>
<reference evidence="3" key="2">
    <citation type="submission" date="2025-08" db="UniProtKB">
        <authorList>
            <consortium name="RefSeq"/>
        </authorList>
    </citation>
    <scope>IDENTIFICATION</scope>
    <source>
        <tissue evidence="3">Whole sample</tissue>
    </source>
</reference>
<proteinExistence type="predicted"/>
<dbReference type="KEGG" id="cvn:111126812"/>
<gene>
    <name evidence="3" type="primary">LOC111126812</name>
</gene>
<dbReference type="OrthoDB" id="6210751at2759"/>
<keyword evidence="2" id="KW-1185">Reference proteome</keyword>
<organism evidence="2 3">
    <name type="scientific">Crassostrea virginica</name>
    <name type="common">Eastern oyster</name>
    <dbReference type="NCBI Taxonomy" id="6565"/>
    <lineage>
        <taxon>Eukaryota</taxon>
        <taxon>Metazoa</taxon>
        <taxon>Spiralia</taxon>
        <taxon>Lophotrochozoa</taxon>
        <taxon>Mollusca</taxon>
        <taxon>Bivalvia</taxon>
        <taxon>Autobranchia</taxon>
        <taxon>Pteriomorphia</taxon>
        <taxon>Ostreida</taxon>
        <taxon>Ostreoidea</taxon>
        <taxon>Ostreidae</taxon>
        <taxon>Crassostrea</taxon>
    </lineage>
</organism>